<feature type="transmembrane region" description="Helical" evidence="9">
    <location>
        <begin position="327"/>
        <end position="354"/>
    </location>
</feature>
<feature type="transmembrane region" description="Helical" evidence="9">
    <location>
        <begin position="101"/>
        <end position="127"/>
    </location>
</feature>
<organism evidence="10 11">
    <name type="scientific">Kocuria gwangalliensis</name>
    <dbReference type="NCBI Taxonomy" id="501592"/>
    <lineage>
        <taxon>Bacteria</taxon>
        <taxon>Bacillati</taxon>
        <taxon>Actinomycetota</taxon>
        <taxon>Actinomycetes</taxon>
        <taxon>Micrococcales</taxon>
        <taxon>Micrococcaceae</taxon>
        <taxon>Kocuria</taxon>
    </lineage>
</organism>
<dbReference type="PANTHER" id="PTHR30047">
    <property type="entry name" value="HIGH-AFFINITY CHOLINE TRANSPORT PROTEIN-RELATED"/>
    <property type="match status" value="1"/>
</dbReference>
<dbReference type="PANTHER" id="PTHR30047:SF7">
    <property type="entry name" value="HIGH-AFFINITY CHOLINE TRANSPORT PROTEIN"/>
    <property type="match status" value="1"/>
</dbReference>
<feature type="transmembrane region" description="Helical" evidence="9">
    <location>
        <begin position="71"/>
        <end position="89"/>
    </location>
</feature>
<comment type="subcellular location">
    <subcellularLocation>
        <location evidence="1">Cell membrane</location>
        <topology evidence="1">Multi-pass membrane protein</topology>
    </subcellularLocation>
</comment>
<feature type="compositionally biased region" description="Polar residues" evidence="8">
    <location>
        <begin position="8"/>
        <end position="19"/>
    </location>
</feature>
<evidence type="ECO:0000256" key="4">
    <source>
        <dbReference type="ARBA" id="ARBA00022475"/>
    </source>
</evidence>
<feature type="transmembrane region" description="Helical" evidence="9">
    <location>
        <begin position="537"/>
        <end position="557"/>
    </location>
</feature>
<keyword evidence="5 9" id="KW-0812">Transmembrane</keyword>
<accession>A0ABP8WFC7</accession>
<evidence type="ECO:0000256" key="2">
    <source>
        <dbReference type="ARBA" id="ARBA00005658"/>
    </source>
</evidence>
<feature type="region of interest" description="Disordered" evidence="8">
    <location>
        <begin position="1"/>
        <end position="24"/>
    </location>
</feature>
<keyword evidence="4" id="KW-1003">Cell membrane</keyword>
<evidence type="ECO:0000256" key="8">
    <source>
        <dbReference type="SAM" id="MobiDB-lite"/>
    </source>
</evidence>
<evidence type="ECO:0000256" key="5">
    <source>
        <dbReference type="ARBA" id="ARBA00022692"/>
    </source>
</evidence>
<sequence>MSTPPHPSEQQTGSGSSVTVEPPNGEIIYRDNRSKSRKIIDELTYPHGIHPALVPGVGVEDRKLSFATDKVVFLVTAALIVGFILWGILSTETLTNVSSTALAWVTANTGWFFILLSTASVLFMLVIGFTRTGRIKLGRDNEPPEYSFFSWLAMLFAAGMGIGLMFYGAFEPMTYFEGGIPGFEGVADAGDDSMVVYSLVQTAFHWALNPWAIYAVVGVSVAYGAYRRGRAPLISRIFTTLLGQRRVEGTLGKLIDVFAIFATLFGTAASLGFGAMQITQGLQIVGDVEPGGNTVPIIVICVLSIAFIVSAVSGVSRGIRYLSNTNLVLAFILALFVFVVGPTVFMLSLIPSVFSTYISEYLFMTGQSAAWGPAAAEFSSTWTVYYWAWWMSWAPFVGMFIAKISRGRTIRQFVTVVLVVPASVCVLWFIIFGGSAMYYAQNGADLTVANGAESMLFGLLDQLPLPAITSVLAMIVIGIFFVTSADSASVVMGTMTQKGKPVPAKWIVIFWGLCLAGIAIVMLLVGGDNALAGMQNLVIVSALPFAIIMAGMMISLFKDLRKDPATLRSRFASSAVDKAVSTGLAEHGDDFALQVEHAEGHRAAGQDFDSHDPSVTEWYRQTDEEGKEIDFEYQTAWSSSPADDIAETTPNEKAPWQRGKESSTLQ</sequence>
<keyword evidence="11" id="KW-1185">Reference proteome</keyword>
<feature type="transmembrane region" description="Helical" evidence="9">
    <location>
        <begin position="384"/>
        <end position="402"/>
    </location>
</feature>
<dbReference type="NCBIfam" id="TIGR00842">
    <property type="entry name" value="bcct"/>
    <property type="match status" value="1"/>
</dbReference>
<keyword evidence="3" id="KW-0813">Transport</keyword>
<evidence type="ECO:0000256" key="6">
    <source>
        <dbReference type="ARBA" id="ARBA00022989"/>
    </source>
</evidence>
<keyword evidence="7 9" id="KW-0472">Membrane</keyword>
<dbReference type="InterPro" id="IPR000060">
    <property type="entry name" value="BCCT_transptr"/>
</dbReference>
<dbReference type="RefSeq" id="WP_345310257.1">
    <property type="nucleotide sequence ID" value="NZ_BAABLN010000001.1"/>
</dbReference>
<feature type="transmembrane region" description="Helical" evidence="9">
    <location>
        <begin position="203"/>
        <end position="226"/>
    </location>
</feature>
<keyword evidence="6 9" id="KW-1133">Transmembrane helix</keyword>
<evidence type="ECO:0000313" key="10">
    <source>
        <dbReference type="EMBL" id="GAA4688693.1"/>
    </source>
</evidence>
<comment type="similarity">
    <text evidence="2">Belongs to the BCCT transporter (TC 2.A.15) family.</text>
</comment>
<name>A0ABP8WFC7_9MICC</name>
<feature type="transmembrane region" description="Helical" evidence="9">
    <location>
        <begin position="463"/>
        <end position="485"/>
    </location>
</feature>
<evidence type="ECO:0000256" key="1">
    <source>
        <dbReference type="ARBA" id="ARBA00004651"/>
    </source>
</evidence>
<comment type="caution">
    <text evidence="10">The sequence shown here is derived from an EMBL/GenBank/DDBJ whole genome shotgun (WGS) entry which is preliminary data.</text>
</comment>
<protein>
    <submittedName>
        <fullName evidence="10">BCCT family transporter</fullName>
    </submittedName>
</protein>
<reference evidence="11" key="1">
    <citation type="journal article" date="2019" name="Int. J. Syst. Evol. Microbiol.">
        <title>The Global Catalogue of Microorganisms (GCM) 10K type strain sequencing project: providing services to taxonomists for standard genome sequencing and annotation.</title>
        <authorList>
            <consortium name="The Broad Institute Genomics Platform"/>
            <consortium name="The Broad Institute Genome Sequencing Center for Infectious Disease"/>
            <person name="Wu L."/>
            <person name="Ma J."/>
        </authorList>
    </citation>
    <scope>NUCLEOTIDE SEQUENCE [LARGE SCALE GENOMIC DNA]</scope>
    <source>
        <strain evidence="11">JCM 18958</strain>
    </source>
</reference>
<evidence type="ECO:0000256" key="7">
    <source>
        <dbReference type="ARBA" id="ARBA00023136"/>
    </source>
</evidence>
<dbReference type="Proteomes" id="UP001501446">
    <property type="component" value="Unassembled WGS sequence"/>
</dbReference>
<gene>
    <name evidence="10" type="ORF">GCM10025781_01790</name>
</gene>
<feature type="transmembrane region" description="Helical" evidence="9">
    <location>
        <begin position="414"/>
        <end position="440"/>
    </location>
</feature>
<evidence type="ECO:0000313" key="11">
    <source>
        <dbReference type="Proteomes" id="UP001501446"/>
    </source>
</evidence>
<proteinExistence type="inferred from homology"/>
<dbReference type="Pfam" id="PF02028">
    <property type="entry name" value="BCCT"/>
    <property type="match status" value="1"/>
</dbReference>
<feature type="transmembrane region" description="Helical" evidence="9">
    <location>
        <begin position="506"/>
        <end position="525"/>
    </location>
</feature>
<evidence type="ECO:0000256" key="3">
    <source>
        <dbReference type="ARBA" id="ARBA00022448"/>
    </source>
</evidence>
<feature type="transmembrane region" description="Helical" evidence="9">
    <location>
        <begin position="254"/>
        <end position="275"/>
    </location>
</feature>
<evidence type="ECO:0000256" key="9">
    <source>
        <dbReference type="SAM" id="Phobius"/>
    </source>
</evidence>
<feature type="transmembrane region" description="Helical" evidence="9">
    <location>
        <begin position="295"/>
        <end position="315"/>
    </location>
</feature>
<dbReference type="EMBL" id="BAABLN010000001">
    <property type="protein sequence ID" value="GAA4688693.1"/>
    <property type="molecule type" value="Genomic_DNA"/>
</dbReference>
<feature type="transmembrane region" description="Helical" evidence="9">
    <location>
        <begin position="148"/>
        <end position="170"/>
    </location>
</feature>
<feature type="region of interest" description="Disordered" evidence="8">
    <location>
        <begin position="624"/>
        <end position="666"/>
    </location>
</feature>